<dbReference type="KEGG" id="cact:HZ995_12465"/>
<protein>
    <submittedName>
        <fullName evidence="1">Uncharacterized protein</fullName>
    </submittedName>
</protein>
<evidence type="ECO:0000313" key="2">
    <source>
        <dbReference type="Proteomes" id="UP000665026"/>
    </source>
</evidence>
<dbReference type="EMBL" id="CP060010">
    <property type="protein sequence ID" value="QTN35288.1"/>
    <property type="molecule type" value="Genomic_DNA"/>
</dbReference>
<organism evidence="1 2">
    <name type="scientific">Cognatishimia activa</name>
    <dbReference type="NCBI Taxonomy" id="1715691"/>
    <lineage>
        <taxon>Bacteria</taxon>
        <taxon>Pseudomonadati</taxon>
        <taxon>Pseudomonadota</taxon>
        <taxon>Alphaproteobacteria</taxon>
        <taxon>Rhodobacterales</taxon>
        <taxon>Paracoccaceae</taxon>
        <taxon>Cognatishimia</taxon>
    </lineage>
</organism>
<sequence>MARAKWHTLKDGDVLTLARHLPARFDVAAETTIRAGSAMWLAHQVRQDMWRALQSLRGFSPVVQVTRQDGAMHIKAGGAVNGALPKAATEAKIAALLASPDYIRRWERFATKKGPAHA</sequence>
<dbReference type="RefSeq" id="WP_209355974.1">
    <property type="nucleotide sequence ID" value="NZ_CP060010.1"/>
</dbReference>
<accession>A0A975ENB2</accession>
<dbReference type="Proteomes" id="UP000665026">
    <property type="component" value="Chromosome"/>
</dbReference>
<reference evidence="1" key="1">
    <citation type="submission" date="2020-07" db="EMBL/GenBank/DDBJ databases">
        <title>Genome sequences of bacteria associated with the marine, planktonic diatom Thalassiosira profunda strain ECT2AJA-044.</title>
        <authorList>
            <person name="Gargas C.B."/>
            <person name="Roberts W.R."/>
            <person name="Alverson A.J."/>
        </authorList>
    </citation>
    <scope>NUCLEOTIDE SEQUENCE</scope>
    <source>
        <strain evidence="1">ECT2AJA-044</strain>
    </source>
</reference>
<proteinExistence type="predicted"/>
<name>A0A975ENB2_9RHOB</name>
<dbReference type="AlphaFoldDB" id="A0A975ENB2"/>
<gene>
    <name evidence="1" type="ORF">HZ995_12465</name>
</gene>
<evidence type="ECO:0000313" key="1">
    <source>
        <dbReference type="EMBL" id="QTN35288.1"/>
    </source>
</evidence>